<dbReference type="Pfam" id="PF00001">
    <property type="entry name" value="7tm_1"/>
    <property type="match status" value="1"/>
</dbReference>
<evidence type="ECO:0000256" key="4">
    <source>
        <dbReference type="ARBA" id="ARBA00023040"/>
    </source>
</evidence>
<proteinExistence type="predicted"/>
<dbReference type="InterPro" id="IPR017452">
    <property type="entry name" value="GPCR_Rhodpsn_7TM"/>
</dbReference>
<dbReference type="AlphaFoldDB" id="A0AAV4IGD0"/>
<feature type="transmembrane region" description="Helical" evidence="8">
    <location>
        <begin position="199"/>
        <end position="219"/>
    </location>
</feature>
<dbReference type="InterPro" id="IPR000276">
    <property type="entry name" value="GPCR_Rhodpsn"/>
</dbReference>
<dbReference type="Gene3D" id="1.20.1070.10">
    <property type="entry name" value="Rhodopsin 7-helix transmembrane proteins"/>
    <property type="match status" value="1"/>
</dbReference>
<evidence type="ECO:0000259" key="9">
    <source>
        <dbReference type="PROSITE" id="PS50262"/>
    </source>
</evidence>
<keyword evidence="6 10" id="KW-0675">Receptor</keyword>
<comment type="caution">
    <text evidence="10">The sequence shown here is derived from an EMBL/GenBank/DDBJ whole genome shotgun (WGS) entry which is preliminary data.</text>
</comment>
<feature type="transmembrane region" description="Helical" evidence="8">
    <location>
        <begin position="113"/>
        <end position="137"/>
    </location>
</feature>
<evidence type="ECO:0000313" key="10">
    <source>
        <dbReference type="EMBL" id="GFS08123.1"/>
    </source>
</evidence>
<gene>
    <name evidence="10" type="ORF">ElyMa_006585900</name>
</gene>
<keyword evidence="7" id="KW-0807">Transducer</keyword>
<evidence type="ECO:0000256" key="8">
    <source>
        <dbReference type="SAM" id="Phobius"/>
    </source>
</evidence>
<feature type="transmembrane region" description="Helical" evidence="8">
    <location>
        <begin position="291"/>
        <end position="312"/>
    </location>
</feature>
<dbReference type="PROSITE" id="PS50262">
    <property type="entry name" value="G_PROTEIN_RECEP_F1_2"/>
    <property type="match status" value="1"/>
</dbReference>
<dbReference type="PANTHER" id="PTHR24243:SF230">
    <property type="entry name" value="G-PROTEIN COUPLED RECEPTORS FAMILY 1 PROFILE DOMAIN-CONTAINING PROTEIN"/>
    <property type="match status" value="1"/>
</dbReference>
<name>A0AAV4IGD0_9GAST</name>
<keyword evidence="2 8" id="KW-0812">Transmembrane</keyword>
<dbReference type="EMBL" id="BMAT01013241">
    <property type="protein sequence ID" value="GFS08123.1"/>
    <property type="molecule type" value="Genomic_DNA"/>
</dbReference>
<dbReference type="GO" id="GO:0004930">
    <property type="term" value="F:G protein-coupled receptor activity"/>
    <property type="evidence" value="ECO:0007669"/>
    <property type="project" value="UniProtKB-KW"/>
</dbReference>
<feature type="domain" description="G-protein coupled receptors family 1 profile" evidence="9">
    <location>
        <begin position="53"/>
        <end position="311"/>
    </location>
</feature>
<dbReference type="Proteomes" id="UP000762676">
    <property type="component" value="Unassembled WGS sequence"/>
</dbReference>
<dbReference type="GO" id="GO:0005886">
    <property type="term" value="C:plasma membrane"/>
    <property type="evidence" value="ECO:0007669"/>
    <property type="project" value="TreeGrafter"/>
</dbReference>
<organism evidence="10 11">
    <name type="scientific">Elysia marginata</name>
    <dbReference type="NCBI Taxonomy" id="1093978"/>
    <lineage>
        <taxon>Eukaryota</taxon>
        <taxon>Metazoa</taxon>
        <taxon>Spiralia</taxon>
        <taxon>Lophotrochozoa</taxon>
        <taxon>Mollusca</taxon>
        <taxon>Gastropoda</taxon>
        <taxon>Heterobranchia</taxon>
        <taxon>Euthyneura</taxon>
        <taxon>Panpulmonata</taxon>
        <taxon>Sacoglossa</taxon>
        <taxon>Placobranchoidea</taxon>
        <taxon>Plakobranchidae</taxon>
        <taxon>Elysia</taxon>
    </lineage>
</organism>
<evidence type="ECO:0000256" key="1">
    <source>
        <dbReference type="ARBA" id="ARBA00004141"/>
    </source>
</evidence>
<protein>
    <submittedName>
        <fullName evidence="10">Chemosensory receptor A</fullName>
    </submittedName>
</protein>
<dbReference type="SUPFAM" id="SSF81321">
    <property type="entry name" value="Family A G protein-coupled receptor-like"/>
    <property type="match status" value="1"/>
</dbReference>
<evidence type="ECO:0000313" key="11">
    <source>
        <dbReference type="Proteomes" id="UP000762676"/>
    </source>
</evidence>
<dbReference type="PRINTS" id="PR00237">
    <property type="entry name" value="GPCRRHODOPSN"/>
</dbReference>
<comment type="subcellular location">
    <subcellularLocation>
        <location evidence="1">Membrane</location>
        <topology evidence="1">Multi-pass membrane protein</topology>
    </subcellularLocation>
</comment>
<evidence type="ECO:0000256" key="2">
    <source>
        <dbReference type="ARBA" id="ARBA00022692"/>
    </source>
</evidence>
<feature type="transmembrane region" description="Helical" evidence="8">
    <location>
        <begin position="158"/>
        <end position="179"/>
    </location>
</feature>
<evidence type="ECO:0000256" key="3">
    <source>
        <dbReference type="ARBA" id="ARBA00022989"/>
    </source>
</evidence>
<evidence type="ECO:0000256" key="5">
    <source>
        <dbReference type="ARBA" id="ARBA00023136"/>
    </source>
</evidence>
<feature type="transmembrane region" description="Helical" evidence="8">
    <location>
        <begin position="39"/>
        <end position="62"/>
    </location>
</feature>
<feature type="transmembrane region" description="Helical" evidence="8">
    <location>
        <begin position="251"/>
        <end position="271"/>
    </location>
</feature>
<feature type="transmembrane region" description="Helical" evidence="8">
    <location>
        <begin position="74"/>
        <end position="93"/>
    </location>
</feature>
<evidence type="ECO:0000256" key="6">
    <source>
        <dbReference type="ARBA" id="ARBA00023170"/>
    </source>
</evidence>
<evidence type="ECO:0000256" key="7">
    <source>
        <dbReference type="ARBA" id="ARBA00023224"/>
    </source>
</evidence>
<dbReference type="PANTHER" id="PTHR24243">
    <property type="entry name" value="G-PROTEIN COUPLED RECEPTOR"/>
    <property type="match status" value="1"/>
</dbReference>
<keyword evidence="3 8" id="KW-1133">Transmembrane helix</keyword>
<accession>A0AAV4IGD0</accession>
<keyword evidence="11" id="KW-1185">Reference proteome</keyword>
<sequence>MSVLVVDGAAFFANITNHEPPTFPLIGYQVQKLIEYVNALGLVTLTALFGVFTNIANISVYLKMGLRETTNINFFALSVFDLLVCMVSVVAQITNNGPVSQMTMPSGARFTEVAIAAIYITYPCLGCSAWVTAILSVERYLCIATPLKVKDIITPQRTRALILTMVAYQSVFLILFFTNPGPPYDAVDPKRALYFNCSFSAPTFICFFIVVVSTILLVVKLRQNLEWRNESTNQSSKNLGSSKEQKATRSVLAICTIFIACFALNLALFFASLVYPRFTHMDPYLGSLFRVLYSFSTLLQLLSATVNIFVYYKMSTKYREIFTALFCRHRETTG</sequence>
<keyword evidence="4" id="KW-0297">G-protein coupled receptor</keyword>
<reference evidence="10 11" key="1">
    <citation type="journal article" date="2021" name="Elife">
        <title>Chloroplast acquisition without the gene transfer in kleptoplastic sea slugs, Plakobranchus ocellatus.</title>
        <authorList>
            <person name="Maeda T."/>
            <person name="Takahashi S."/>
            <person name="Yoshida T."/>
            <person name="Shimamura S."/>
            <person name="Takaki Y."/>
            <person name="Nagai Y."/>
            <person name="Toyoda A."/>
            <person name="Suzuki Y."/>
            <person name="Arimoto A."/>
            <person name="Ishii H."/>
            <person name="Satoh N."/>
            <person name="Nishiyama T."/>
            <person name="Hasebe M."/>
            <person name="Maruyama T."/>
            <person name="Minagawa J."/>
            <person name="Obokata J."/>
            <person name="Shigenobu S."/>
        </authorList>
    </citation>
    <scope>NUCLEOTIDE SEQUENCE [LARGE SCALE GENOMIC DNA]</scope>
</reference>
<keyword evidence="5 8" id="KW-0472">Membrane</keyword>